<feature type="region of interest" description="Disordered" evidence="1">
    <location>
        <begin position="517"/>
        <end position="580"/>
    </location>
</feature>
<dbReference type="GO" id="GO:0043130">
    <property type="term" value="F:ubiquitin binding"/>
    <property type="evidence" value="ECO:0007669"/>
    <property type="project" value="InterPro"/>
</dbReference>
<feature type="compositionally biased region" description="Gly residues" evidence="1">
    <location>
        <begin position="666"/>
        <end position="699"/>
    </location>
</feature>
<feature type="compositionally biased region" description="Polar residues" evidence="1">
    <location>
        <begin position="646"/>
        <end position="662"/>
    </location>
</feature>
<keyword evidence="4" id="KW-1185">Reference proteome</keyword>
<feature type="compositionally biased region" description="Acidic residues" evidence="1">
    <location>
        <begin position="517"/>
        <end position="526"/>
    </location>
</feature>
<reference evidence="3 4" key="1">
    <citation type="journal article" date="2016" name="Mol. Biol. Evol.">
        <title>Comparative Genomics of Early-Diverging Mushroom-Forming Fungi Provides Insights into the Origins of Lignocellulose Decay Capabilities.</title>
        <authorList>
            <person name="Nagy L.G."/>
            <person name="Riley R."/>
            <person name="Tritt A."/>
            <person name="Adam C."/>
            <person name="Daum C."/>
            <person name="Floudas D."/>
            <person name="Sun H."/>
            <person name="Yadav J.S."/>
            <person name="Pangilinan J."/>
            <person name="Larsson K.H."/>
            <person name="Matsuura K."/>
            <person name="Barry K."/>
            <person name="Labutti K."/>
            <person name="Kuo R."/>
            <person name="Ohm R.A."/>
            <person name="Bhattacharya S.S."/>
            <person name="Shirouzu T."/>
            <person name="Yoshinaga Y."/>
            <person name="Martin F.M."/>
            <person name="Grigoriev I.V."/>
            <person name="Hibbett D.S."/>
        </authorList>
    </citation>
    <scope>NUCLEOTIDE SEQUENCE [LARGE SCALE GENOMIC DNA]</scope>
    <source>
        <strain evidence="3 4">CBS 109695</strain>
    </source>
</reference>
<feature type="region of interest" description="Disordered" evidence="1">
    <location>
        <begin position="339"/>
        <end position="397"/>
    </location>
</feature>
<dbReference type="OrthoDB" id="5577209at2759"/>
<dbReference type="AlphaFoldDB" id="A0A166NHH9"/>
<dbReference type="EMBL" id="KV417523">
    <property type="protein sequence ID" value="KZP25011.1"/>
    <property type="molecule type" value="Genomic_DNA"/>
</dbReference>
<feature type="compositionally biased region" description="Basic and acidic residues" evidence="1">
    <location>
        <begin position="701"/>
        <end position="712"/>
    </location>
</feature>
<accession>A0A166NHH9</accession>
<dbReference type="Proteomes" id="UP000076532">
    <property type="component" value="Unassembled WGS sequence"/>
</dbReference>
<feature type="compositionally biased region" description="Basic residues" evidence="1">
    <location>
        <begin position="713"/>
        <end position="729"/>
    </location>
</feature>
<proteinExistence type="predicted"/>
<dbReference type="PANTHER" id="PTHR21494">
    <property type="entry name" value="ACTIVATING SIGNAL COINTEGRATOR 1 COMPLEX SUBUNIT 2 ASC-1 COMPLEX SUBUNIT P100"/>
    <property type="match status" value="1"/>
</dbReference>
<feature type="compositionally biased region" description="Basic and acidic residues" evidence="1">
    <location>
        <begin position="627"/>
        <end position="644"/>
    </location>
</feature>
<evidence type="ECO:0000256" key="1">
    <source>
        <dbReference type="SAM" id="MobiDB-lite"/>
    </source>
</evidence>
<feature type="region of interest" description="Disordered" evidence="1">
    <location>
        <begin position="599"/>
        <end position="738"/>
    </location>
</feature>
<dbReference type="InterPro" id="IPR003892">
    <property type="entry name" value="CUE"/>
</dbReference>
<evidence type="ECO:0000313" key="3">
    <source>
        <dbReference type="EMBL" id="KZP25011.1"/>
    </source>
</evidence>
<feature type="domain" description="CUE" evidence="2">
    <location>
        <begin position="393"/>
        <end position="436"/>
    </location>
</feature>
<sequence length="738" mass="78719">MGTTVLPLPLYPSHGSLSSLSPSQHSSLTQQISNALQHTLALPPAKRDTPAARAFVDSYAREGARETLEATIWDGPNPKSRSKNKADAAIRNRVLLLAEKLASSQASLEIETLIDLCIVYSTSHPNRLRAVLSSAFKTSPTLLSPSLPDAFASLLQPSSPSLYALRKTSFCLLSLLRAGPDVLSTLFARDKQFMLALGRAYDTGLTGIARSYGGLRSHEHTIAGEGDDWEKVWIETKVALMDSFHVLLSAMLSGLVTHGEGAPDLGSAVEGVFDVVFALLDLPSSSTASDDTATPFLNRSLLADYQHAYNMTHTLAQALSRQAEQDARIEVLEASLASASSPGGPGALKIILRSSGAPPGVDMRGPNRPNHKPVSKDKGKGKALDVPQAEDPEQDTKTAQVLSVLPDTDPRTVRALLRRDGANAELVIGLLLEGAGMPDDLQLSDDGHVPVTGDDAGQGADDYVFTQERRNVFDNEVIDVSSARVGKKAQDEETVLRDRTFIEEMKADILRRAELISDSEDEEAEEGVAAVEKQKGRTAAYEDELEEAPGRVHGDGEDSAGDEDSGDDEEGGVQEEQQTPETMLELAYIQDPSVFERDAATRRGKARQALGDATHMSNEQIEGWRIMLEKDPKKDKRLQKHEFAGNHNQFPPASVPSNSPHNASRGRGGGRGGGGGGGGARGGRGRGGGGAGGSGGADGGSTRERAWNDKNKASRGNHNRKRGHDKKMARGGAGFPPV</sequence>
<name>A0A166NHH9_9AGAM</name>
<dbReference type="PROSITE" id="PS51140">
    <property type="entry name" value="CUE"/>
    <property type="match status" value="1"/>
</dbReference>
<organism evidence="3 4">
    <name type="scientific">Athelia psychrophila</name>
    <dbReference type="NCBI Taxonomy" id="1759441"/>
    <lineage>
        <taxon>Eukaryota</taxon>
        <taxon>Fungi</taxon>
        <taxon>Dikarya</taxon>
        <taxon>Basidiomycota</taxon>
        <taxon>Agaricomycotina</taxon>
        <taxon>Agaricomycetes</taxon>
        <taxon>Agaricomycetidae</taxon>
        <taxon>Atheliales</taxon>
        <taxon>Atheliaceae</taxon>
        <taxon>Athelia</taxon>
    </lineage>
</organism>
<dbReference type="PANTHER" id="PTHR21494:SF0">
    <property type="entry name" value="ACTIVATING SIGNAL COINTEGRATOR 1 COMPLEX SUBUNIT 2"/>
    <property type="match status" value="1"/>
</dbReference>
<feature type="compositionally biased region" description="Basic and acidic residues" evidence="1">
    <location>
        <begin position="374"/>
        <end position="383"/>
    </location>
</feature>
<evidence type="ECO:0000259" key="2">
    <source>
        <dbReference type="PROSITE" id="PS51140"/>
    </source>
</evidence>
<evidence type="ECO:0000313" key="4">
    <source>
        <dbReference type="Proteomes" id="UP000076532"/>
    </source>
</evidence>
<dbReference type="InterPro" id="IPR052586">
    <property type="entry name" value="ASCC2"/>
</dbReference>
<feature type="compositionally biased region" description="Acidic residues" evidence="1">
    <location>
        <begin position="557"/>
        <end position="573"/>
    </location>
</feature>
<protein>
    <recommendedName>
        <fullName evidence="2">CUE domain-containing protein</fullName>
    </recommendedName>
</protein>
<gene>
    <name evidence="3" type="ORF">FIBSPDRAFT_783889</name>
</gene>